<name>A0A419QDM7_CLOSI</name>
<dbReference type="EMBL" id="NIRI02000077">
    <property type="protein sequence ID" value="KAG5441473.1"/>
    <property type="molecule type" value="Genomic_DNA"/>
</dbReference>
<gene>
    <name evidence="1" type="ORF">CSKR_109825</name>
</gene>
<dbReference type="InParanoid" id="A0A419QDM7"/>
<accession>A0A419QDM7</accession>
<evidence type="ECO:0000313" key="1">
    <source>
        <dbReference type="EMBL" id="KAG5441473.1"/>
    </source>
</evidence>
<reference evidence="1 2" key="2">
    <citation type="journal article" date="2021" name="Genomics">
        <title>High-quality reference genome for Clonorchis sinensis.</title>
        <authorList>
            <person name="Young N.D."/>
            <person name="Stroehlein A.J."/>
            <person name="Kinkar L."/>
            <person name="Wang T."/>
            <person name="Sohn W.M."/>
            <person name="Chang B.C.H."/>
            <person name="Kaur P."/>
            <person name="Weisz D."/>
            <person name="Dudchenko O."/>
            <person name="Aiden E.L."/>
            <person name="Korhonen P.K."/>
            <person name="Gasser R.B."/>
        </authorList>
    </citation>
    <scope>NUCLEOTIDE SEQUENCE [LARGE SCALE GENOMIC DNA]</scope>
    <source>
        <strain evidence="1">Cs-k2</strain>
    </source>
</reference>
<dbReference type="Proteomes" id="UP000286415">
    <property type="component" value="Unassembled WGS sequence"/>
</dbReference>
<dbReference type="AlphaFoldDB" id="A0A419QDM7"/>
<reference evidence="1 2" key="1">
    <citation type="journal article" date="2018" name="Biotechnol. Adv.">
        <title>Improved genomic resources and new bioinformatic workflow for the carcinogenic parasite Clonorchis sinensis: Biotechnological implications.</title>
        <authorList>
            <person name="Wang D."/>
            <person name="Korhonen P.K."/>
            <person name="Gasser R.B."/>
            <person name="Young N.D."/>
        </authorList>
    </citation>
    <scope>NUCLEOTIDE SEQUENCE [LARGE SCALE GENOMIC DNA]</scope>
    <source>
        <strain evidence="1">Cs-k2</strain>
    </source>
</reference>
<evidence type="ECO:0000313" key="2">
    <source>
        <dbReference type="Proteomes" id="UP000286415"/>
    </source>
</evidence>
<protein>
    <submittedName>
        <fullName evidence="1">Uncharacterized protein</fullName>
    </submittedName>
</protein>
<proteinExistence type="predicted"/>
<keyword evidence="2" id="KW-1185">Reference proteome</keyword>
<sequence>MWMAKICEKVVRIKFYYLFLETSSGRAWDMYNLTWRCKMCSHSMKRSSSIDRRLCGTDDKGHANAGQSEKEPTFQPVELPMKIKSQLKVCKQNMESLTIACQRQNYSLLSTDVVASTGANKFVAKRPRSVTTTLSKDDYTFGSNDSLKSAMTYQSLNSTTVCLVA</sequence>
<comment type="caution">
    <text evidence="1">The sequence shown here is derived from an EMBL/GenBank/DDBJ whole genome shotgun (WGS) entry which is preliminary data.</text>
</comment>
<organism evidence="1 2">
    <name type="scientific">Clonorchis sinensis</name>
    <name type="common">Chinese liver fluke</name>
    <dbReference type="NCBI Taxonomy" id="79923"/>
    <lineage>
        <taxon>Eukaryota</taxon>
        <taxon>Metazoa</taxon>
        <taxon>Spiralia</taxon>
        <taxon>Lophotrochozoa</taxon>
        <taxon>Platyhelminthes</taxon>
        <taxon>Trematoda</taxon>
        <taxon>Digenea</taxon>
        <taxon>Opisthorchiida</taxon>
        <taxon>Opisthorchiata</taxon>
        <taxon>Opisthorchiidae</taxon>
        <taxon>Clonorchis</taxon>
    </lineage>
</organism>